<accession>A0AAW4WV88</accession>
<feature type="compositionally biased region" description="Acidic residues" evidence="1">
    <location>
        <begin position="672"/>
        <end position="694"/>
    </location>
</feature>
<feature type="transmembrane region" description="Helical" evidence="2">
    <location>
        <begin position="157"/>
        <end position="179"/>
    </location>
</feature>
<reference evidence="4" key="1">
    <citation type="submission" date="2021-10" db="EMBL/GenBank/DDBJ databases">
        <title>Collection of gut derived symbiotic bacterial strains cultured from healthy donors.</title>
        <authorList>
            <person name="Lin H."/>
            <person name="Littmann E."/>
            <person name="Claire K."/>
            <person name="Pamer E."/>
        </authorList>
    </citation>
    <scope>NUCLEOTIDE SEQUENCE</scope>
    <source>
        <strain evidence="4">MSK.22.92</strain>
    </source>
</reference>
<feature type="transmembrane region" description="Helical" evidence="2">
    <location>
        <begin position="247"/>
        <end position="268"/>
    </location>
</feature>
<evidence type="ECO:0000313" key="4">
    <source>
        <dbReference type="EMBL" id="MCC2746377.1"/>
    </source>
</evidence>
<gene>
    <name evidence="4" type="ORF">LK487_04895</name>
</gene>
<name>A0AAW4WV88_9FIRM</name>
<feature type="compositionally biased region" description="Polar residues" evidence="1">
    <location>
        <begin position="705"/>
        <end position="724"/>
    </location>
</feature>
<dbReference type="Pfam" id="PF11992">
    <property type="entry name" value="TgpA_N"/>
    <property type="match status" value="1"/>
</dbReference>
<evidence type="ECO:0000313" key="5">
    <source>
        <dbReference type="Proteomes" id="UP001197847"/>
    </source>
</evidence>
<feature type="transmembrane region" description="Helical" evidence="2">
    <location>
        <begin position="743"/>
        <end position="764"/>
    </location>
</feature>
<feature type="region of interest" description="Disordered" evidence="1">
    <location>
        <begin position="660"/>
        <end position="737"/>
    </location>
</feature>
<dbReference type="SUPFAM" id="SSF54001">
    <property type="entry name" value="Cysteine proteinases"/>
    <property type="match status" value="1"/>
</dbReference>
<dbReference type="InterPro" id="IPR002931">
    <property type="entry name" value="Transglutaminase-like"/>
</dbReference>
<dbReference type="Pfam" id="PF01841">
    <property type="entry name" value="Transglut_core"/>
    <property type="match status" value="1"/>
</dbReference>
<feature type="transmembrane region" description="Helical" evidence="2">
    <location>
        <begin position="71"/>
        <end position="90"/>
    </location>
</feature>
<organism evidence="4 5">
    <name type="scientific">Agathobacter rectalis</name>
    <dbReference type="NCBI Taxonomy" id="39491"/>
    <lineage>
        <taxon>Bacteria</taxon>
        <taxon>Bacillati</taxon>
        <taxon>Bacillota</taxon>
        <taxon>Clostridia</taxon>
        <taxon>Lachnospirales</taxon>
        <taxon>Lachnospiraceae</taxon>
        <taxon>Agathobacter</taxon>
    </lineage>
</organism>
<keyword evidence="2" id="KW-1133">Transmembrane helix</keyword>
<dbReference type="Gene3D" id="3.10.620.30">
    <property type="match status" value="1"/>
</dbReference>
<proteinExistence type="predicted"/>
<evidence type="ECO:0000256" key="1">
    <source>
        <dbReference type="SAM" id="MobiDB-lite"/>
    </source>
</evidence>
<keyword evidence="2" id="KW-0472">Membrane</keyword>
<feature type="transmembrane region" description="Helical" evidence="2">
    <location>
        <begin position="102"/>
        <end position="122"/>
    </location>
</feature>
<keyword evidence="2" id="KW-0812">Transmembrane</keyword>
<feature type="domain" description="Transglutaminase-like" evidence="3">
    <location>
        <begin position="558"/>
        <end position="634"/>
    </location>
</feature>
<feature type="transmembrane region" description="Helical" evidence="2">
    <location>
        <begin position="33"/>
        <end position="59"/>
    </location>
</feature>
<dbReference type="PANTHER" id="PTHR42736:SF1">
    <property type="entry name" value="PROTEIN-GLUTAMINE GAMMA-GLUTAMYLTRANSFERASE"/>
    <property type="match status" value="1"/>
</dbReference>
<evidence type="ECO:0000256" key="2">
    <source>
        <dbReference type="SAM" id="Phobius"/>
    </source>
</evidence>
<sequence length="884" mass="98991">MAERMKKTRLSFRKSRWQKSDANEIKPDYNNAFTVLGVLLTELANAAAAVLLTVCAVSVVNTTVSHVRCPYYVYVWLFIFSVISGFINRLTSLDTRKWVRHAINTGLLLVFLLGVFIANWQAAGHIKAGFLYVKGRYLEIINVYYGTSFVCPKGDKAYAGAFVGFVSFIVMLLLVTLAVQIKRRRILTLFPTLMLAVQLCIGKSPSVSEVVMLTLCTLWCLIADGNARTVAGYDANGSAQGNEALRIAAAFLYMAAVSAVLFICVFTFKPLADTLADKKPQMLAFQKDLEGSVKSFFSVGIDLQDGTVSNHYPSYSEKTVMTVEAKAGVPSNIYLRSFYGDTYENGRWIKKSDFSGMEKEYHDASRMTAWQNAIGLATLLDGYYDDETNPATEKYTITMKKLSTKYTYLPYCIDPYSIDAKGDIDFDEDFFITKDKATKTIEVSACPGFFDGSLEMSILEPEQPLEVNNDFYAAYNNYVMENYTAKQGGDGIVAEDAKWLLRTGQLTSNMMYTGYIRENDANRIAAAQLVQQFLTSKAFKYSKNPPSTGGKDVVENFLSNSRQGFCVHFASAGTMILRQMGVPCRYVSGYCAKEDSFKSGENDEDICEVKDSQSHAWVEIYLDDFGWIPVEMTPGYFEYVTGENPFDYIGVNGKKTNTGAAYNDSEHMNDTAADEDKADEAAANEDTENTDSENDDKAKDDTSKAVANSTSGDGSENAYGSQSGADKRTDTHSSKTGLHIPPAILKTSLCVIFLTALTAIIVYIKRRRNILWEARLAKRVKKGRYSRAAIMINNRIYKGLGHPSKNRTDELYLANLKEKYCGPDYCGIHWDEYMRIIQKAVYSSEGITGEECFMVMETWRRLEKKDIRHNSQKNMYKNSMINKK</sequence>
<dbReference type="InterPro" id="IPR038765">
    <property type="entry name" value="Papain-like_cys_pep_sf"/>
</dbReference>
<dbReference type="SMART" id="SM00460">
    <property type="entry name" value="TGc"/>
    <property type="match status" value="1"/>
</dbReference>
<dbReference type="InterPro" id="IPR052901">
    <property type="entry name" value="Bact_TGase-like"/>
</dbReference>
<dbReference type="InterPro" id="IPR021878">
    <property type="entry name" value="TgpA_N"/>
</dbReference>
<dbReference type="PANTHER" id="PTHR42736">
    <property type="entry name" value="PROTEIN-GLUTAMINE GAMMA-GLUTAMYLTRANSFERASE"/>
    <property type="match status" value="1"/>
</dbReference>
<evidence type="ECO:0000259" key="3">
    <source>
        <dbReference type="SMART" id="SM00460"/>
    </source>
</evidence>
<dbReference type="Proteomes" id="UP001197847">
    <property type="component" value="Unassembled WGS sequence"/>
</dbReference>
<comment type="caution">
    <text evidence="4">The sequence shown here is derived from an EMBL/GenBank/DDBJ whole genome shotgun (WGS) entry which is preliminary data.</text>
</comment>
<protein>
    <submittedName>
        <fullName evidence="4">TransglutaminaseTgpA domain-containing protein</fullName>
    </submittedName>
</protein>
<dbReference type="EMBL" id="JAJFBX010000005">
    <property type="protein sequence ID" value="MCC2746377.1"/>
    <property type="molecule type" value="Genomic_DNA"/>
</dbReference>
<dbReference type="AlphaFoldDB" id="A0AAW4WV88"/>